<dbReference type="SUPFAM" id="SSF46565">
    <property type="entry name" value="Chaperone J-domain"/>
    <property type="match status" value="1"/>
</dbReference>
<dbReference type="PANTHER" id="PTHR43019:SF23">
    <property type="entry name" value="PROTEASE DO-LIKE 5, CHLOROPLASTIC"/>
    <property type="match status" value="1"/>
</dbReference>
<dbReference type="SUPFAM" id="SSF50494">
    <property type="entry name" value="Trypsin-like serine proteases"/>
    <property type="match status" value="1"/>
</dbReference>
<dbReference type="Pfam" id="PF13365">
    <property type="entry name" value="Trypsin_2"/>
    <property type="match status" value="1"/>
</dbReference>
<dbReference type="InterPro" id="IPR043504">
    <property type="entry name" value="Peptidase_S1_PA_chymotrypsin"/>
</dbReference>
<dbReference type="Gene3D" id="2.40.10.10">
    <property type="entry name" value="Trypsin-like serine proteases"/>
    <property type="match status" value="2"/>
</dbReference>
<dbReference type="Gene3D" id="1.10.287.110">
    <property type="entry name" value="DnaJ domain"/>
    <property type="match status" value="1"/>
</dbReference>
<proteinExistence type="predicted"/>
<name>A0A9D7K2N0_9PROT</name>
<sequence length="387" mass="40125">MTTANTLYTLLGVAPDASIEAIDSAFRAREQALQGQGDEISLLRVAHDTLRNPAQRAAYDRKLAQQQQAASTPVPLEITYTAAHAPRSRALNWLVLLLAAGGTIGFFWLKKPAPAAAKPALANLASAAPAPFAANSAPVVQEPQAAPAEEAEPASAAAPPAAPPGAQMAEARPAPVAATRGAKQPGFDAQYLAWSVFTIRQRNLSGSGVMIGPDRILTNCHVLAGGATNGLVVISGMSRKTTKVEKYARLDGEDACLLLAPGAGSDSIAWGSSASLRPGDTVHTFGHPGGSSDIIWSEGAFRTRAERGGETFLLSDNYCRPGSSGGPLLDNEGRLVGVVAAVQRFQAKGGDAQYGACISVTEATARALLSKPLFPIALAPAQYIPNY</sequence>
<comment type="caution">
    <text evidence="3">The sequence shown here is derived from an EMBL/GenBank/DDBJ whole genome shotgun (WGS) entry which is preliminary data.</text>
</comment>
<keyword evidence="2" id="KW-1133">Transmembrane helix</keyword>
<dbReference type="AlphaFoldDB" id="A0A9D7K2N0"/>
<feature type="region of interest" description="Disordered" evidence="1">
    <location>
        <begin position="138"/>
        <end position="181"/>
    </location>
</feature>
<keyword evidence="2" id="KW-0472">Membrane</keyword>
<protein>
    <submittedName>
        <fullName evidence="3">Trypsin-like peptidase domain-containing protein</fullName>
    </submittedName>
</protein>
<evidence type="ECO:0000256" key="1">
    <source>
        <dbReference type="SAM" id="MobiDB-lite"/>
    </source>
</evidence>
<organism evidence="3 4">
    <name type="scientific">Candidatus Proximibacter danicus</name>
    <dbReference type="NCBI Taxonomy" id="2954365"/>
    <lineage>
        <taxon>Bacteria</taxon>
        <taxon>Pseudomonadati</taxon>
        <taxon>Pseudomonadota</taxon>
        <taxon>Betaproteobacteria</taxon>
        <taxon>Candidatus Proximibacter</taxon>
    </lineage>
</organism>
<reference evidence="3" key="1">
    <citation type="submission" date="2020-10" db="EMBL/GenBank/DDBJ databases">
        <title>Connecting structure to function with the recovery of over 1000 high-quality activated sludge metagenome-assembled genomes encoding full-length rRNA genes using long-read sequencing.</title>
        <authorList>
            <person name="Singleton C.M."/>
            <person name="Petriglieri F."/>
            <person name="Kristensen J.M."/>
            <person name="Kirkegaard R.H."/>
            <person name="Michaelsen T.Y."/>
            <person name="Andersen M.H."/>
            <person name="Karst S.M."/>
            <person name="Dueholm M.S."/>
            <person name="Nielsen P.H."/>
            <person name="Albertsen M."/>
        </authorList>
    </citation>
    <scope>NUCLEOTIDE SEQUENCE</scope>
    <source>
        <strain evidence="3">Hirt_18-Q3-R61-65_BATAC.395</strain>
    </source>
</reference>
<feature type="transmembrane region" description="Helical" evidence="2">
    <location>
        <begin position="90"/>
        <end position="109"/>
    </location>
</feature>
<gene>
    <name evidence="3" type="ORF">IPL58_11485</name>
</gene>
<dbReference type="InterPro" id="IPR009003">
    <property type="entry name" value="Peptidase_S1_PA"/>
</dbReference>
<dbReference type="EMBL" id="JADJUC010000012">
    <property type="protein sequence ID" value="MBK8524656.1"/>
    <property type="molecule type" value="Genomic_DNA"/>
</dbReference>
<dbReference type="InterPro" id="IPR036869">
    <property type="entry name" value="J_dom_sf"/>
</dbReference>
<accession>A0A9D7K2N0</accession>
<feature type="compositionally biased region" description="Low complexity" evidence="1">
    <location>
        <begin position="138"/>
        <end position="171"/>
    </location>
</feature>
<evidence type="ECO:0000313" key="4">
    <source>
        <dbReference type="Proteomes" id="UP000886689"/>
    </source>
</evidence>
<keyword evidence="2" id="KW-0812">Transmembrane</keyword>
<dbReference type="PANTHER" id="PTHR43019">
    <property type="entry name" value="SERINE ENDOPROTEASE DEGS"/>
    <property type="match status" value="1"/>
</dbReference>
<dbReference type="Proteomes" id="UP000886689">
    <property type="component" value="Unassembled WGS sequence"/>
</dbReference>
<evidence type="ECO:0000313" key="3">
    <source>
        <dbReference type="EMBL" id="MBK8524656.1"/>
    </source>
</evidence>
<evidence type="ECO:0000256" key="2">
    <source>
        <dbReference type="SAM" id="Phobius"/>
    </source>
</evidence>